<sequence>MKKMTKFAAVALAALMAVSVTACGKSGGTKTDKGDGTYTVGICQLVEHPALDAATKGFKEALQEKLGDKVKFEEKNAQNDTETCATIVNGFVSSDVDLILANATPALQAAVAATSSIPILGTSVTEYGVALDIKDFSGKTGINVSGTSDLAPLAEQAAMIKELFPDAKKVALLYCSAEANSLYQVKVVSEELDKLGIESKQFPFADSNDISNVTQTAADYADVLYVPTDNTVAENTSAVYNICMPAKVPVIAGEEGICKGCGVASLSISYYDLGYATGKMAYEILANGADVSKMDIQYAPKFTKKYNEAICKELGVTIPEGYEAVTTE</sequence>
<dbReference type="Pfam" id="PF04392">
    <property type="entry name" value="ABC_sub_bind"/>
    <property type="match status" value="1"/>
</dbReference>
<name>D4RXD3_9FIRM</name>
<dbReference type="Gene3D" id="3.40.50.2300">
    <property type="match status" value="2"/>
</dbReference>
<dbReference type="STRING" id="45851.BHV86_02665"/>
<evidence type="ECO:0000313" key="2">
    <source>
        <dbReference type="EMBL" id="EFF69295.1"/>
    </source>
</evidence>
<comment type="caution">
    <text evidence="2">The sequence shown here is derived from an EMBL/GenBank/DDBJ whole genome shotgun (WGS) entry which is preliminary data.</text>
</comment>
<dbReference type="CDD" id="cd06325">
    <property type="entry name" value="PBP1_ABC_unchar_transporter"/>
    <property type="match status" value="1"/>
</dbReference>
<gene>
    <name evidence="2" type="ORF">BUTYVIB_00484</name>
</gene>
<dbReference type="InterPro" id="IPR007487">
    <property type="entry name" value="ABC_transpt-TYRBP-like"/>
</dbReference>
<dbReference type="EMBL" id="ABWN01000019">
    <property type="protein sequence ID" value="EFF69295.1"/>
    <property type="molecule type" value="Genomic_DNA"/>
</dbReference>
<dbReference type="PANTHER" id="PTHR35271:SF1">
    <property type="entry name" value="ABC TRANSPORTER, SUBSTRATE-BINDING LIPOPROTEIN"/>
    <property type="match status" value="1"/>
</dbReference>
<dbReference type="GeneID" id="98919287"/>
<protein>
    <submittedName>
        <fullName evidence="2">ABC transporter substrate binding protein</fullName>
    </submittedName>
</protein>
<feature type="chain" id="PRO_5039112219" evidence="1">
    <location>
        <begin position="23"/>
        <end position="328"/>
    </location>
</feature>
<dbReference type="RefSeq" id="WP_005601363.1">
    <property type="nucleotide sequence ID" value="NZ_GG663520.1"/>
</dbReference>
<accession>D4RXD3</accession>
<dbReference type="AlphaFoldDB" id="D4RXD3"/>
<feature type="signal peptide" evidence="1">
    <location>
        <begin position="1"/>
        <end position="22"/>
    </location>
</feature>
<dbReference type="Proteomes" id="UP000006238">
    <property type="component" value="Unassembled WGS sequence"/>
</dbReference>
<dbReference type="PROSITE" id="PS51257">
    <property type="entry name" value="PROKAR_LIPOPROTEIN"/>
    <property type="match status" value="1"/>
</dbReference>
<keyword evidence="3" id="KW-1185">Reference proteome</keyword>
<reference evidence="2 3" key="1">
    <citation type="submission" date="2010-02" db="EMBL/GenBank/DDBJ databases">
        <authorList>
            <person name="Weinstock G."/>
            <person name="Sodergren E."/>
            <person name="Clifton S."/>
            <person name="Fulton L."/>
            <person name="Fulton B."/>
            <person name="Courtney L."/>
            <person name="Fronick C."/>
            <person name="Harrison M."/>
            <person name="Strong C."/>
            <person name="Farmer C."/>
            <person name="Delahaunty K."/>
            <person name="Markovic C."/>
            <person name="Hall O."/>
            <person name="Minx P."/>
            <person name="Tomlinson C."/>
            <person name="Mitreva M."/>
            <person name="Nelson J."/>
            <person name="Hou S."/>
            <person name="Wollam A."/>
            <person name="Pepin K.H."/>
            <person name="Johnson M."/>
            <person name="Bhonagiri V."/>
            <person name="Zhang X."/>
            <person name="Suruliraj S."/>
            <person name="Warren W."/>
            <person name="Chinwalla A."/>
            <person name="Mardis E.R."/>
            <person name="Wilson R.K."/>
        </authorList>
    </citation>
    <scope>NUCLEOTIDE SEQUENCE [LARGE SCALE GENOMIC DNA]</scope>
    <source>
        <strain evidence="2 3">DSM 2876</strain>
    </source>
</reference>
<dbReference type="eggNOG" id="COG2984">
    <property type="taxonomic scope" value="Bacteria"/>
</dbReference>
<keyword evidence="1" id="KW-0732">Signal</keyword>
<dbReference type="PANTHER" id="PTHR35271">
    <property type="entry name" value="ABC TRANSPORTER, SUBSTRATE-BINDING LIPOPROTEIN-RELATED"/>
    <property type="match status" value="1"/>
</dbReference>
<dbReference type="SUPFAM" id="SSF53822">
    <property type="entry name" value="Periplasmic binding protein-like I"/>
    <property type="match status" value="1"/>
</dbReference>
<dbReference type="InterPro" id="IPR028082">
    <property type="entry name" value="Peripla_BP_I"/>
</dbReference>
<dbReference type="HOGENOM" id="CLU_058196_0_1_9"/>
<organism evidence="2 3">
    <name type="scientific">Eshraghiella crossota DSM 2876</name>
    <dbReference type="NCBI Taxonomy" id="511680"/>
    <lineage>
        <taxon>Bacteria</taxon>
        <taxon>Bacillati</taxon>
        <taxon>Bacillota</taxon>
        <taxon>Clostridia</taxon>
        <taxon>Lachnospirales</taxon>
        <taxon>Lachnospiraceae</taxon>
        <taxon>Eshraghiella</taxon>
    </lineage>
</organism>
<evidence type="ECO:0000256" key="1">
    <source>
        <dbReference type="SAM" id="SignalP"/>
    </source>
</evidence>
<evidence type="ECO:0000313" key="3">
    <source>
        <dbReference type="Proteomes" id="UP000006238"/>
    </source>
</evidence>
<proteinExistence type="predicted"/>